<comment type="similarity">
    <text evidence="1">Belongs to the NifZ family.</text>
</comment>
<organism evidence="3 4">
    <name type="scientific">Hydrogenophaga aromaticivorans</name>
    <dbReference type="NCBI Taxonomy" id="2610898"/>
    <lineage>
        <taxon>Bacteria</taxon>
        <taxon>Pseudomonadati</taxon>
        <taxon>Pseudomonadota</taxon>
        <taxon>Betaproteobacteria</taxon>
        <taxon>Burkholderiales</taxon>
        <taxon>Comamonadaceae</taxon>
        <taxon>Hydrogenophaga</taxon>
    </lineage>
</organism>
<evidence type="ECO:0000256" key="2">
    <source>
        <dbReference type="ARBA" id="ARBA00023231"/>
    </source>
</evidence>
<proteinExistence type="inferred from homology"/>
<dbReference type="Proteomes" id="UP000545507">
    <property type="component" value="Unassembled WGS sequence"/>
</dbReference>
<dbReference type="EMBL" id="VYGV01000025">
    <property type="protein sequence ID" value="NWF48155.1"/>
    <property type="molecule type" value="Genomic_DNA"/>
</dbReference>
<evidence type="ECO:0000313" key="4">
    <source>
        <dbReference type="Proteomes" id="UP000545507"/>
    </source>
</evidence>
<dbReference type="AlphaFoldDB" id="A0A7Y8H0C1"/>
<keyword evidence="4" id="KW-1185">Reference proteome</keyword>
<name>A0A7Y8H0C1_9BURK</name>
<keyword evidence="2" id="KW-0535">Nitrogen fixation</keyword>
<evidence type="ECO:0000313" key="3">
    <source>
        <dbReference type="EMBL" id="NWF48155.1"/>
    </source>
</evidence>
<dbReference type="InterPro" id="IPR007415">
    <property type="entry name" value="Nitrogenase_MoFe_mat_NifZ"/>
</dbReference>
<evidence type="ECO:0000256" key="1">
    <source>
        <dbReference type="ARBA" id="ARBA00008027"/>
    </source>
</evidence>
<dbReference type="GO" id="GO:0009399">
    <property type="term" value="P:nitrogen fixation"/>
    <property type="evidence" value="ECO:0007669"/>
    <property type="project" value="InterPro"/>
</dbReference>
<dbReference type="Pfam" id="PF04319">
    <property type="entry name" value="NifZ"/>
    <property type="match status" value="1"/>
</dbReference>
<accession>A0A7Y8H0C1</accession>
<sequence>MADINRDDAEIELAFPPRFQYGERVIARSVVRNDGTYNGKDIGEVLVNKGEIGYVININTFLQQFYIYAVDFVESGHRVGMRAKELCTLDNLPDEVLAQLGEKAASITTLGQPTRTDTTTATEAP</sequence>
<dbReference type="RefSeq" id="WP_177138527.1">
    <property type="nucleotide sequence ID" value="NZ_JAGPWB010000014.1"/>
</dbReference>
<protein>
    <submittedName>
        <fullName evidence="3">Nitrogen fixation protein NifZ</fullName>
    </submittedName>
</protein>
<reference evidence="3 4" key="1">
    <citation type="submission" date="2019-09" db="EMBL/GenBank/DDBJ databases">
        <title>Hydrogenophaga aromatica sp. nov., isolated from a para-xylene-degrading enrichment culture.</title>
        <authorList>
            <person name="Tancsics A."/>
            <person name="Banerjee S."/>
        </authorList>
    </citation>
    <scope>NUCLEOTIDE SEQUENCE [LARGE SCALE GENOMIC DNA]</scope>
    <source>
        <strain evidence="3 4">D2P1</strain>
    </source>
</reference>
<gene>
    <name evidence="3" type="ORF">F3K02_23290</name>
</gene>
<comment type="caution">
    <text evidence="3">The sequence shown here is derived from an EMBL/GenBank/DDBJ whole genome shotgun (WGS) entry which is preliminary data.</text>
</comment>